<gene>
    <name evidence="2" type="ORF">FHR82_003759</name>
</gene>
<accession>A0A7W7Q5P3</accession>
<protein>
    <submittedName>
        <fullName evidence="2">ABC-2 type transport system permease protein</fullName>
    </submittedName>
</protein>
<dbReference type="Proteomes" id="UP000520767">
    <property type="component" value="Unassembled WGS sequence"/>
</dbReference>
<feature type="transmembrane region" description="Helical" evidence="1">
    <location>
        <begin position="49"/>
        <end position="70"/>
    </location>
</feature>
<evidence type="ECO:0000313" key="3">
    <source>
        <dbReference type="Proteomes" id="UP000520767"/>
    </source>
</evidence>
<dbReference type="EMBL" id="JACHJQ010000004">
    <property type="protein sequence ID" value="MBB4907517.1"/>
    <property type="molecule type" value="Genomic_DNA"/>
</dbReference>
<organism evidence="2 3">
    <name type="scientific">Actinophytocola algeriensis</name>
    <dbReference type="NCBI Taxonomy" id="1768010"/>
    <lineage>
        <taxon>Bacteria</taxon>
        <taxon>Bacillati</taxon>
        <taxon>Actinomycetota</taxon>
        <taxon>Actinomycetes</taxon>
        <taxon>Pseudonocardiales</taxon>
        <taxon>Pseudonocardiaceae</taxon>
    </lineage>
</organism>
<name>A0A7W7Q5P3_9PSEU</name>
<keyword evidence="1" id="KW-0472">Membrane</keyword>
<reference evidence="2 3" key="1">
    <citation type="submission" date="2020-08" db="EMBL/GenBank/DDBJ databases">
        <title>Genomic Encyclopedia of Type Strains, Phase III (KMG-III): the genomes of soil and plant-associated and newly described type strains.</title>
        <authorList>
            <person name="Whitman W."/>
        </authorList>
    </citation>
    <scope>NUCLEOTIDE SEQUENCE [LARGE SCALE GENOMIC DNA]</scope>
    <source>
        <strain evidence="2 3">CECT 8960</strain>
    </source>
</reference>
<keyword evidence="1" id="KW-0812">Transmembrane</keyword>
<feature type="transmembrane region" description="Helical" evidence="1">
    <location>
        <begin position="163"/>
        <end position="181"/>
    </location>
</feature>
<dbReference type="RefSeq" id="WP_184811706.1">
    <property type="nucleotide sequence ID" value="NZ_JACHJQ010000004.1"/>
</dbReference>
<feature type="transmembrane region" description="Helical" evidence="1">
    <location>
        <begin position="135"/>
        <end position="156"/>
    </location>
</feature>
<feature type="transmembrane region" description="Helical" evidence="1">
    <location>
        <begin position="215"/>
        <end position="236"/>
    </location>
</feature>
<evidence type="ECO:0000313" key="2">
    <source>
        <dbReference type="EMBL" id="MBB4907517.1"/>
    </source>
</evidence>
<feature type="transmembrane region" description="Helical" evidence="1">
    <location>
        <begin position="18"/>
        <end position="37"/>
    </location>
</feature>
<keyword evidence="1" id="KW-1133">Transmembrane helix</keyword>
<comment type="caution">
    <text evidence="2">The sequence shown here is derived from an EMBL/GenBank/DDBJ whole genome shotgun (WGS) entry which is preliminary data.</text>
</comment>
<keyword evidence="3" id="KW-1185">Reference proteome</keyword>
<feature type="transmembrane region" description="Helical" evidence="1">
    <location>
        <begin position="91"/>
        <end position="115"/>
    </location>
</feature>
<proteinExistence type="predicted"/>
<dbReference type="AlphaFoldDB" id="A0A7W7Q5P3"/>
<sequence>MTTLHAEWTKVRTVPGTVWLLVGVVALTVAPGALAAGAMPSGGDPAKSALTGIVVGQAIVVILGVATVSGEYGTGMIRTTFTALPHRLEVLAAKALVVTGLVLAAGAVAVAGSVAAGEALLPGGLPFTGPVVRAAAGSVLYLGLIAVLSVGVAVLVRDAAAAVGLVLGLLYLTPIVATLVADPTWHDRLRTLSPMTAGLAIQSTVDVAAEPVAPWSGLGVLALWAAAALVTGAAALRLRDA</sequence>
<evidence type="ECO:0000256" key="1">
    <source>
        <dbReference type="SAM" id="Phobius"/>
    </source>
</evidence>